<feature type="compositionally biased region" description="Basic residues" evidence="1">
    <location>
        <begin position="1"/>
        <end position="10"/>
    </location>
</feature>
<dbReference type="OrthoDB" id="2803957at2759"/>
<evidence type="ECO:0000313" key="3">
    <source>
        <dbReference type="Proteomes" id="UP000092993"/>
    </source>
</evidence>
<comment type="caution">
    <text evidence="2">The sequence shown here is derived from an EMBL/GenBank/DDBJ whole genome shotgun (WGS) entry which is preliminary data.</text>
</comment>
<dbReference type="Proteomes" id="UP000092993">
    <property type="component" value="Unassembled WGS sequence"/>
</dbReference>
<dbReference type="AlphaFoldDB" id="A0A1C7MKV9"/>
<protein>
    <submittedName>
        <fullName evidence="2">Uncharacterized protein</fullName>
    </submittedName>
</protein>
<dbReference type="EMBL" id="LUGG01000002">
    <property type="protein sequence ID" value="OBZ77438.1"/>
    <property type="molecule type" value="Genomic_DNA"/>
</dbReference>
<dbReference type="InterPro" id="IPR046521">
    <property type="entry name" value="DUF6698"/>
</dbReference>
<evidence type="ECO:0000256" key="1">
    <source>
        <dbReference type="SAM" id="MobiDB-lite"/>
    </source>
</evidence>
<accession>A0A1C7MKV9</accession>
<reference evidence="2 3" key="1">
    <citation type="submission" date="2016-03" db="EMBL/GenBank/DDBJ databases">
        <title>Whole genome sequencing of Grifola frondosa 9006-11.</title>
        <authorList>
            <person name="Min B."/>
            <person name="Park H."/>
            <person name="Kim J.-G."/>
            <person name="Cho H."/>
            <person name="Oh Y.-L."/>
            <person name="Kong W.-S."/>
            <person name="Choi I.-G."/>
        </authorList>
    </citation>
    <scope>NUCLEOTIDE SEQUENCE [LARGE SCALE GENOMIC DNA]</scope>
    <source>
        <strain evidence="2 3">9006-11</strain>
    </source>
</reference>
<feature type="compositionally biased region" description="Low complexity" evidence="1">
    <location>
        <begin position="68"/>
        <end position="82"/>
    </location>
</feature>
<organism evidence="2 3">
    <name type="scientific">Grifola frondosa</name>
    <name type="common">Maitake</name>
    <name type="synonym">Polyporus frondosus</name>
    <dbReference type="NCBI Taxonomy" id="5627"/>
    <lineage>
        <taxon>Eukaryota</taxon>
        <taxon>Fungi</taxon>
        <taxon>Dikarya</taxon>
        <taxon>Basidiomycota</taxon>
        <taxon>Agaricomycotina</taxon>
        <taxon>Agaricomycetes</taxon>
        <taxon>Polyporales</taxon>
        <taxon>Grifolaceae</taxon>
        <taxon>Grifola</taxon>
    </lineage>
</organism>
<dbReference type="STRING" id="5627.A0A1C7MKV9"/>
<feature type="compositionally biased region" description="Basic and acidic residues" evidence="1">
    <location>
        <begin position="42"/>
        <end position="52"/>
    </location>
</feature>
<name>A0A1C7MKV9_GRIFR</name>
<dbReference type="Pfam" id="PF20414">
    <property type="entry name" value="DUF6698"/>
    <property type="match status" value="1"/>
</dbReference>
<sequence>MSSRINKKAKPSAYTGADRCARRVESPPRRAPQEPSPNPSDTGHRGCMPERFGRRRRSDSPRLPAGGPPTSSSQTDTSPSSPVRNASMHRRREDDAELSDPESIAPPTMIGTRHTTPSIARETCSPGAVLKDAGRFYFRVHSPFLPIFHVISLGVNLHDDDDPVATRWRCLRSNSCAVVAEIVALLAAFADLCEKVPFMGSFLMTSGRARLGYLCSATSSTLMHVSHARMIWKTYRGFKDPATGRLLCPRQMLDQYDDDPELFRHKVREGNIRIRANDFPTFLYADGQFDLNNMDAGLCMGEYLIRCFCHVYTGKRTAMSAPTWMVKGGRKLISELNGMTTVTPRSIAYIAVLACFILNDQDGWSANDNKFIGADFYKNIINLFDDAEWAAAMLRWWNLQVFGCADSDTDDSDNDDGPGGNQVASIAAQRAARQKKQAAERHYAKMRSPYGVASDDEDTADLKRYSRWTTTTMTTTTIMAMYPPMRMRTSKGSALRKTSSRRRARKPNVLSRSVLRSSLQHCLLTLCCFVHAALSCSHFAILLTLCPSLLSEALPVPLPAPHAGGSLTLLCMLAPRLLLQLLT</sequence>
<proteinExistence type="predicted"/>
<evidence type="ECO:0000313" key="2">
    <source>
        <dbReference type="EMBL" id="OBZ77438.1"/>
    </source>
</evidence>
<keyword evidence="3" id="KW-1185">Reference proteome</keyword>
<gene>
    <name evidence="2" type="ORF">A0H81_01958</name>
</gene>
<feature type="compositionally biased region" description="Basic and acidic residues" evidence="1">
    <location>
        <begin position="19"/>
        <end position="32"/>
    </location>
</feature>
<feature type="region of interest" description="Disordered" evidence="1">
    <location>
        <begin position="1"/>
        <end position="120"/>
    </location>
</feature>